<name>A0A2I0H8N5_PUNGR</name>
<dbReference type="Proteomes" id="UP000233551">
    <property type="component" value="Unassembled WGS sequence"/>
</dbReference>
<dbReference type="AlphaFoldDB" id="A0A2I0H8N5"/>
<keyword evidence="3" id="KW-1185">Reference proteome</keyword>
<evidence type="ECO:0000256" key="1">
    <source>
        <dbReference type="SAM" id="MobiDB-lite"/>
    </source>
</evidence>
<feature type="non-terminal residue" evidence="2">
    <location>
        <position position="1"/>
    </location>
</feature>
<accession>A0A2I0H8N5</accession>
<feature type="region of interest" description="Disordered" evidence="1">
    <location>
        <begin position="69"/>
        <end position="104"/>
    </location>
</feature>
<dbReference type="EMBL" id="PGOL01041481">
    <property type="protein sequence ID" value="PKI05253.1"/>
    <property type="molecule type" value="Genomic_DNA"/>
</dbReference>
<comment type="caution">
    <text evidence="2">The sequence shown here is derived from an EMBL/GenBank/DDBJ whole genome shotgun (WGS) entry which is preliminary data.</text>
</comment>
<gene>
    <name evidence="2" type="ORF">CRG98_049623</name>
</gene>
<reference evidence="2 3" key="1">
    <citation type="submission" date="2017-11" db="EMBL/GenBank/DDBJ databases">
        <title>De-novo sequencing of pomegranate (Punica granatum L.) genome.</title>
        <authorList>
            <person name="Akparov Z."/>
            <person name="Amiraslanov A."/>
            <person name="Hajiyeva S."/>
            <person name="Abbasov M."/>
            <person name="Kaur K."/>
            <person name="Hamwieh A."/>
            <person name="Solovyev V."/>
            <person name="Salamov A."/>
            <person name="Braich B."/>
            <person name="Kosarev P."/>
            <person name="Mahmoud A."/>
            <person name="Hajiyev E."/>
            <person name="Babayeva S."/>
            <person name="Izzatullayeva V."/>
            <person name="Mammadov A."/>
            <person name="Mammadov A."/>
            <person name="Sharifova S."/>
            <person name="Ojaghi J."/>
            <person name="Eynullazada K."/>
            <person name="Bayramov B."/>
            <person name="Abdulazimova A."/>
            <person name="Shahmuradov I."/>
        </authorList>
    </citation>
    <scope>NUCLEOTIDE SEQUENCE [LARGE SCALE GENOMIC DNA]</scope>
    <source>
        <strain evidence="3">cv. AG2017</strain>
        <tissue evidence="2">Leaf</tissue>
    </source>
</reference>
<evidence type="ECO:0000313" key="2">
    <source>
        <dbReference type="EMBL" id="PKI05253.1"/>
    </source>
</evidence>
<proteinExistence type="predicted"/>
<evidence type="ECO:0000313" key="3">
    <source>
        <dbReference type="Proteomes" id="UP000233551"/>
    </source>
</evidence>
<protein>
    <submittedName>
        <fullName evidence="2">Uncharacterized protein</fullName>
    </submittedName>
</protein>
<organism evidence="2 3">
    <name type="scientific">Punica granatum</name>
    <name type="common">Pomegranate</name>
    <dbReference type="NCBI Taxonomy" id="22663"/>
    <lineage>
        <taxon>Eukaryota</taxon>
        <taxon>Viridiplantae</taxon>
        <taxon>Streptophyta</taxon>
        <taxon>Embryophyta</taxon>
        <taxon>Tracheophyta</taxon>
        <taxon>Spermatophyta</taxon>
        <taxon>Magnoliopsida</taxon>
        <taxon>eudicotyledons</taxon>
        <taxon>Gunneridae</taxon>
        <taxon>Pentapetalae</taxon>
        <taxon>rosids</taxon>
        <taxon>malvids</taxon>
        <taxon>Myrtales</taxon>
        <taxon>Lythraceae</taxon>
        <taxon>Punica</taxon>
    </lineage>
</organism>
<sequence length="104" mass="10896">RTGGEDSKKVGGALSLSLSLSGGLGSVNAHSSRFSLSWFRNSLSSPTTYGPSARLDPRKPEFVSAPRPLSSIALSPTARTPGSPHLAAVRERRPAAQRRSNPAT</sequence>
<feature type="non-terminal residue" evidence="2">
    <location>
        <position position="104"/>
    </location>
</feature>
<feature type="region of interest" description="Disordered" evidence="1">
    <location>
        <begin position="45"/>
        <end position="64"/>
    </location>
</feature>